<keyword evidence="2" id="KW-1185">Reference proteome</keyword>
<sequence length="43" mass="5063">MKIKIEHSGTCQKVSNIYSNRKVKKQGQANFLLRKGRQIFREV</sequence>
<evidence type="ECO:0000313" key="1">
    <source>
        <dbReference type="EMBL" id="CQR70217.1"/>
    </source>
</evidence>
<dbReference type="EMBL" id="CTRP01000003">
    <property type="protein sequence ID" value="CQR70217.1"/>
    <property type="molecule type" value="Genomic_DNA"/>
</dbReference>
<organism evidence="1 2">
    <name type="scientific">Sporomusa ovata</name>
    <dbReference type="NCBI Taxonomy" id="2378"/>
    <lineage>
        <taxon>Bacteria</taxon>
        <taxon>Bacillati</taxon>
        <taxon>Bacillota</taxon>
        <taxon>Negativicutes</taxon>
        <taxon>Selenomonadales</taxon>
        <taxon>Sporomusaceae</taxon>
        <taxon>Sporomusa</taxon>
    </lineage>
</organism>
<name>A0A0U1KS50_9FIRM</name>
<accession>A0A0U1KS50</accession>
<reference evidence="2" key="1">
    <citation type="submission" date="2015-03" db="EMBL/GenBank/DDBJ databases">
        <authorList>
            <person name="Nijsse Bart"/>
        </authorList>
    </citation>
    <scope>NUCLEOTIDE SEQUENCE [LARGE SCALE GENOMIC DNA]</scope>
</reference>
<evidence type="ECO:0000313" key="2">
    <source>
        <dbReference type="Proteomes" id="UP000049855"/>
    </source>
</evidence>
<dbReference type="Proteomes" id="UP000049855">
    <property type="component" value="Unassembled WGS sequence"/>
</dbReference>
<gene>
    <name evidence="1" type="ORF">SpAn4DRAFT_1186</name>
</gene>
<dbReference type="AlphaFoldDB" id="A0A0U1KS50"/>
<proteinExistence type="predicted"/>
<protein>
    <submittedName>
        <fullName evidence="1">Uncharacterized protein</fullName>
    </submittedName>
</protein>